<sequence>MDISENEVTFYRHFVLADGETVAVATKSMFDMNKSVFDANDMAQSYSRNFFSATQKTGLDQLQTSQQSKNH</sequence>
<evidence type="ECO:0000313" key="1">
    <source>
        <dbReference type="EMBL" id="ORX43347.1"/>
    </source>
</evidence>
<dbReference type="EMBL" id="MCGT01000056">
    <property type="protein sequence ID" value="ORX43347.1"/>
    <property type="molecule type" value="Genomic_DNA"/>
</dbReference>
<name>A0A1X2G319_9FUNG</name>
<dbReference type="AlphaFoldDB" id="A0A1X2G319"/>
<gene>
    <name evidence="1" type="ORF">DM01DRAFT_304629</name>
</gene>
<dbReference type="Proteomes" id="UP000242146">
    <property type="component" value="Unassembled WGS sequence"/>
</dbReference>
<evidence type="ECO:0000313" key="2">
    <source>
        <dbReference type="Proteomes" id="UP000242146"/>
    </source>
</evidence>
<proteinExistence type="predicted"/>
<reference evidence="1 2" key="1">
    <citation type="submission" date="2016-07" db="EMBL/GenBank/DDBJ databases">
        <title>Pervasive Adenine N6-methylation of Active Genes in Fungi.</title>
        <authorList>
            <consortium name="DOE Joint Genome Institute"/>
            <person name="Mondo S.J."/>
            <person name="Dannebaum R.O."/>
            <person name="Kuo R.C."/>
            <person name="Labutti K."/>
            <person name="Haridas S."/>
            <person name="Kuo A."/>
            <person name="Salamov A."/>
            <person name="Ahrendt S.R."/>
            <person name="Lipzen A."/>
            <person name="Sullivan W."/>
            <person name="Andreopoulos W.B."/>
            <person name="Clum A."/>
            <person name="Lindquist E."/>
            <person name="Daum C."/>
            <person name="Ramamoorthy G.K."/>
            <person name="Gryganskyi A."/>
            <person name="Culley D."/>
            <person name="Magnuson J.K."/>
            <person name="James T.Y."/>
            <person name="O'Malley M.A."/>
            <person name="Stajich J.E."/>
            <person name="Spatafora J.W."/>
            <person name="Visel A."/>
            <person name="Grigoriev I.V."/>
        </authorList>
    </citation>
    <scope>NUCLEOTIDE SEQUENCE [LARGE SCALE GENOMIC DNA]</scope>
    <source>
        <strain evidence="1 2">NRRL 3301</strain>
    </source>
</reference>
<comment type="caution">
    <text evidence="1">The sequence shown here is derived from an EMBL/GenBank/DDBJ whole genome shotgun (WGS) entry which is preliminary data.</text>
</comment>
<protein>
    <submittedName>
        <fullName evidence="1">Uncharacterized protein</fullName>
    </submittedName>
</protein>
<organism evidence="1 2">
    <name type="scientific">Hesseltinella vesiculosa</name>
    <dbReference type="NCBI Taxonomy" id="101127"/>
    <lineage>
        <taxon>Eukaryota</taxon>
        <taxon>Fungi</taxon>
        <taxon>Fungi incertae sedis</taxon>
        <taxon>Mucoromycota</taxon>
        <taxon>Mucoromycotina</taxon>
        <taxon>Mucoromycetes</taxon>
        <taxon>Mucorales</taxon>
        <taxon>Cunninghamellaceae</taxon>
        <taxon>Hesseltinella</taxon>
    </lineage>
</organism>
<accession>A0A1X2G319</accession>
<keyword evidence="2" id="KW-1185">Reference proteome</keyword>